<evidence type="ECO:0000313" key="2">
    <source>
        <dbReference type="Proteomes" id="UP000018877"/>
    </source>
</evidence>
<name>A0AB94IR93_9BACI</name>
<dbReference type="AlphaFoldDB" id="A0AB94IR93"/>
<gene>
    <name evidence="1" type="ORF">BAVI_06599</name>
</gene>
<evidence type="ECO:0000313" key="1">
    <source>
        <dbReference type="EMBL" id="ETI69566.1"/>
    </source>
</evidence>
<accession>A0AB94IR93</accession>
<reference evidence="1 2" key="1">
    <citation type="journal article" date="2014" name="Environ. Microbiol.">
        <title>The nitrate-ammonifying and nosZ-carrying bacterium Bacillus vireti is a potent source and sink for nitric and nitrous oxide under high nitrate conditions.</title>
        <authorList>
            <person name="Mania D."/>
            <person name="Heylen K."/>
            <person name="van Spanning R.J."/>
            <person name="Frostegard A."/>
        </authorList>
    </citation>
    <scope>NUCLEOTIDE SEQUENCE [LARGE SCALE GENOMIC DNA]</scope>
    <source>
        <strain evidence="1 2">LMG 21834</strain>
    </source>
</reference>
<protein>
    <submittedName>
        <fullName evidence="1">Uncharacterized protein</fullName>
    </submittedName>
</protein>
<dbReference type="EMBL" id="ALAN01000047">
    <property type="protein sequence ID" value="ETI69566.1"/>
    <property type="molecule type" value="Genomic_DNA"/>
</dbReference>
<sequence>MKKAVKVLLMLTTITVITVAAVNIFFKNNTTSHIKVLEKGKSNSNYWIVVIDPNSFDKKKFKINVDCKSTWNLLEEDKTYTASYEYLSINWKVDLVEIHKVDPAHS</sequence>
<comment type="caution">
    <text evidence="1">The sequence shown here is derived from an EMBL/GenBank/DDBJ whole genome shotgun (WGS) entry which is preliminary data.</text>
</comment>
<organism evidence="1 2">
    <name type="scientific">Neobacillus vireti LMG 21834</name>
    <dbReference type="NCBI Taxonomy" id="1131730"/>
    <lineage>
        <taxon>Bacteria</taxon>
        <taxon>Bacillati</taxon>
        <taxon>Bacillota</taxon>
        <taxon>Bacilli</taxon>
        <taxon>Bacillales</taxon>
        <taxon>Bacillaceae</taxon>
        <taxon>Neobacillus</taxon>
    </lineage>
</organism>
<keyword evidence="2" id="KW-1185">Reference proteome</keyword>
<proteinExistence type="predicted"/>
<dbReference type="RefSeq" id="WP_024027531.1">
    <property type="nucleotide sequence ID" value="NZ_ALAN01000047.1"/>
</dbReference>
<dbReference type="Proteomes" id="UP000018877">
    <property type="component" value="Unassembled WGS sequence"/>
</dbReference>